<dbReference type="EMBL" id="FRBD01000016">
    <property type="protein sequence ID" value="SHK90927.1"/>
    <property type="molecule type" value="Genomic_DNA"/>
</dbReference>
<dbReference type="AlphaFoldDB" id="A0A1M6WB37"/>
<protein>
    <submittedName>
        <fullName evidence="1">Uncharacterized protein</fullName>
    </submittedName>
</protein>
<accession>A0A1M6WB37</accession>
<name>A0A1M6WB37_XYLRU</name>
<sequence>MKQKKKDEKTLPYRKRCCTFAKQNEMFDVFVIT</sequence>
<proteinExistence type="predicted"/>
<evidence type="ECO:0000313" key="2">
    <source>
        <dbReference type="Proteomes" id="UP000184130"/>
    </source>
</evidence>
<reference evidence="1 2" key="1">
    <citation type="submission" date="2016-11" db="EMBL/GenBank/DDBJ databases">
        <authorList>
            <person name="Jaros S."/>
            <person name="Januszkiewicz K."/>
            <person name="Wedrychowicz H."/>
        </authorList>
    </citation>
    <scope>NUCLEOTIDE SEQUENCE [LARGE SCALE GENOMIC DNA]</scope>
    <source>
        <strain evidence="1 2">KHT3</strain>
    </source>
</reference>
<dbReference type="Proteomes" id="UP000184130">
    <property type="component" value="Unassembled WGS sequence"/>
</dbReference>
<organism evidence="1 2">
    <name type="scientific">Xylanibacter ruminicola</name>
    <name type="common">Prevotella ruminicola</name>
    <dbReference type="NCBI Taxonomy" id="839"/>
    <lineage>
        <taxon>Bacteria</taxon>
        <taxon>Pseudomonadati</taxon>
        <taxon>Bacteroidota</taxon>
        <taxon>Bacteroidia</taxon>
        <taxon>Bacteroidales</taxon>
        <taxon>Prevotellaceae</taxon>
        <taxon>Xylanibacter</taxon>
    </lineage>
</organism>
<gene>
    <name evidence="1" type="ORF">SAMN05216463_1165</name>
</gene>
<evidence type="ECO:0000313" key="1">
    <source>
        <dbReference type="EMBL" id="SHK90927.1"/>
    </source>
</evidence>